<name>A0A250KVT7_9GAMM</name>
<keyword evidence="1" id="KW-0732">Signal</keyword>
<evidence type="ECO:0000313" key="4">
    <source>
        <dbReference type="Proteomes" id="UP000266313"/>
    </source>
</evidence>
<evidence type="ECO:0000313" key="3">
    <source>
        <dbReference type="EMBL" id="BBA35788.1"/>
    </source>
</evidence>
<evidence type="ECO:0000259" key="2">
    <source>
        <dbReference type="Pfam" id="PF13436"/>
    </source>
</evidence>
<dbReference type="InterPro" id="IPR025693">
    <property type="entry name" value="Gly-zipper_OmpA-like_dom"/>
</dbReference>
<gene>
    <name evidence="3" type="ORF">sS8_3856</name>
</gene>
<organism evidence="3 4">
    <name type="scientific">Methylocaldum marinum</name>
    <dbReference type="NCBI Taxonomy" id="1432792"/>
    <lineage>
        <taxon>Bacteria</taxon>
        <taxon>Pseudomonadati</taxon>
        <taxon>Pseudomonadota</taxon>
        <taxon>Gammaproteobacteria</taxon>
        <taxon>Methylococcales</taxon>
        <taxon>Methylococcaceae</taxon>
        <taxon>Methylocaldum</taxon>
    </lineage>
</organism>
<accession>A0A250KVT7</accession>
<dbReference type="Proteomes" id="UP000266313">
    <property type="component" value="Chromosome"/>
</dbReference>
<dbReference type="OrthoDB" id="9796758at2"/>
<evidence type="ECO:0000256" key="1">
    <source>
        <dbReference type="SAM" id="SignalP"/>
    </source>
</evidence>
<proteinExistence type="predicted"/>
<reference evidence="3 4" key="1">
    <citation type="submission" date="2016-12" db="EMBL/GenBank/DDBJ databases">
        <title>Genome sequencing of Methylocaldum marinum.</title>
        <authorList>
            <person name="Takeuchi M."/>
            <person name="Kamagata Y."/>
            <person name="Hiraoka S."/>
            <person name="Oshima K."/>
            <person name="Hattori M."/>
            <person name="Iwasaki W."/>
        </authorList>
    </citation>
    <scope>NUCLEOTIDE SEQUENCE [LARGE SCALE GENOMIC DNA]</scope>
    <source>
        <strain evidence="3 4">S8</strain>
    </source>
</reference>
<sequence>MRAAAGLIFFAFVTALGGCAAARPVLYPNEHLQNVGQASADRDIAECKSLAEAAGAGGGRGGAGRAAGSTLGGAAVGAASGAVGGAVIGSAGAGSAIGAASGATAGLIRSLFGRSGPDPAYQAFVNRCLQERGYDVVGWD</sequence>
<dbReference type="Pfam" id="PF13436">
    <property type="entry name" value="Gly-zipper_OmpA"/>
    <property type="match status" value="1"/>
</dbReference>
<dbReference type="KEGG" id="mmai:sS8_3856"/>
<feature type="chain" id="PRO_5012354721" description="Glycine-zipper-containing OmpA-like membrane domain-containing protein" evidence="1">
    <location>
        <begin position="23"/>
        <end position="140"/>
    </location>
</feature>
<dbReference type="PROSITE" id="PS51257">
    <property type="entry name" value="PROKAR_LIPOPROTEIN"/>
    <property type="match status" value="1"/>
</dbReference>
<feature type="signal peptide" evidence="1">
    <location>
        <begin position="1"/>
        <end position="22"/>
    </location>
</feature>
<feature type="domain" description="Glycine-zipper-containing OmpA-like membrane" evidence="2">
    <location>
        <begin position="68"/>
        <end position="109"/>
    </location>
</feature>
<keyword evidence="4" id="KW-1185">Reference proteome</keyword>
<dbReference type="EMBL" id="AP017928">
    <property type="protein sequence ID" value="BBA35788.1"/>
    <property type="molecule type" value="Genomic_DNA"/>
</dbReference>
<dbReference type="RefSeq" id="WP_119631081.1">
    <property type="nucleotide sequence ID" value="NZ_AP017928.1"/>
</dbReference>
<protein>
    <recommendedName>
        <fullName evidence="2">Glycine-zipper-containing OmpA-like membrane domain-containing protein</fullName>
    </recommendedName>
</protein>
<dbReference type="AlphaFoldDB" id="A0A250KVT7"/>